<organism evidence="1 2">
    <name type="scientific">Methylocapsa palsarum</name>
    <dbReference type="NCBI Taxonomy" id="1612308"/>
    <lineage>
        <taxon>Bacteria</taxon>
        <taxon>Pseudomonadati</taxon>
        <taxon>Pseudomonadota</taxon>
        <taxon>Alphaproteobacteria</taxon>
        <taxon>Hyphomicrobiales</taxon>
        <taxon>Beijerinckiaceae</taxon>
        <taxon>Methylocapsa</taxon>
    </lineage>
</organism>
<proteinExistence type="predicted"/>
<dbReference type="Proteomes" id="UP000198755">
    <property type="component" value="Unassembled WGS sequence"/>
</dbReference>
<sequence>MRLLPLSFSAHATASSPHGLPHAPWGAAGPGSCQFCGFGRRDWQELFHVTGDHTDFSPWNVVSSCILCHLLQHLDRETIDEEAAPIFMPELTQAVVNSLARAVHIQLVRNGEPPTLIRPSLAHSIEIRSALSASLALRDRAQPAAAILGAHSPRDLCAALLRCMPALYERRSKLLASLRLLPLGRYFRDGKDIYPSLLAALPKRRM</sequence>
<dbReference type="OrthoDB" id="7252815at2"/>
<dbReference type="RefSeq" id="WP_091686061.1">
    <property type="nucleotide sequence ID" value="NZ_FOSN01000022.1"/>
</dbReference>
<dbReference type="STRING" id="1612308.SAMN05444581_12225"/>
<protein>
    <submittedName>
        <fullName evidence="1">Uncharacterized protein</fullName>
    </submittedName>
</protein>
<evidence type="ECO:0000313" key="2">
    <source>
        <dbReference type="Proteomes" id="UP000198755"/>
    </source>
</evidence>
<gene>
    <name evidence="1" type="ORF">SAMN05444581_12225</name>
</gene>
<name>A0A1I4CHH1_9HYPH</name>
<dbReference type="AlphaFoldDB" id="A0A1I4CHH1"/>
<reference evidence="1 2" key="1">
    <citation type="submission" date="2016-10" db="EMBL/GenBank/DDBJ databases">
        <authorList>
            <person name="de Groot N.N."/>
        </authorList>
    </citation>
    <scope>NUCLEOTIDE SEQUENCE [LARGE SCALE GENOMIC DNA]</scope>
    <source>
        <strain evidence="1 2">NE2</strain>
    </source>
</reference>
<keyword evidence="2" id="KW-1185">Reference proteome</keyword>
<dbReference type="EMBL" id="FOSN01000022">
    <property type="protein sequence ID" value="SFK80395.1"/>
    <property type="molecule type" value="Genomic_DNA"/>
</dbReference>
<evidence type="ECO:0000313" key="1">
    <source>
        <dbReference type="EMBL" id="SFK80395.1"/>
    </source>
</evidence>
<accession>A0A1I4CHH1</accession>